<dbReference type="InterPro" id="IPR008758">
    <property type="entry name" value="Peptidase_S28"/>
</dbReference>
<evidence type="ECO:0000256" key="2">
    <source>
        <dbReference type="ARBA" id="ARBA00022670"/>
    </source>
</evidence>
<dbReference type="GO" id="GO:0006508">
    <property type="term" value="P:proteolysis"/>
    <property type="evidence" value="ECO:0007669"/>
    <property type="project" value="UniProtKB-KW"/>
</dbReference>
<feature type="chain" id="PRO_5041992314" evidence="7">
    <location>
        <begin position="23"/>
        <end position="1360"/>
    </location>
</feature>
<reference evidence="8" key="1">
    <citation type="submission" date="2022-01" db="EMBL/GenBank/DDBJ databases">
        <title>Genome Sequence Resource for Two Populations of Ditylenchus destructor, the Migratory Endoparasitic Phytonematode.</title>
        <authorList>
            <person name="Zhang H."/>
            <person name="Lin R."/>
            <person name="Xie B."/>
        </authorList>
    </citation>
    <scope>NUCLEOTIDE SEQUENCE</scope>
    <source>
        <strain evidence="8">BazhouSP</strain>
    </source>
</reference>
<feature type="compositionally biased region" description="Acidic residues" evidence="6">
    <location>
        <begin position="1147"/>
        <end position="1161"/>
    </location>
</feature>
<comment type="similarity">
    <text evidence="1">Belongs to the peptidase S28 family.</text>
</comment>
<dbReference type="PANTHER" id="PTHR11010:SF117">
    <property type="entry name" value="SERINE PROTEASE 16"/>
    <property type="match status" value="1"/>
</dbReference>
<accession>A0AAD4R3N6</accession>
<dbReference type="Gene3D" id="1.20.120.980">
    <property type="entry name" value="Serine carboxypeptidase S28, SKS domain"/>
    <property type="match status" value="1"/>
</dbReference>
<evidence type="ECO:0000256" key="6">
    <source>
        <dbReference type="SAM" id="MobiDB-lite"/>
    </source>
</evidence>
<dbReference type="EMBL" id="JAKKPZ010000039">
    <property type="protein sequence ID" value="KAI1707771.1"/>
    <property type="molecule type" value="Genomic_DNA"/>
</dbReference>
<dbReference type="GO" id="GO:0008239">
    <property type="term" value="F:dipeptidyl-peptidase activity"/>
    <property type="evidence" value="ECO:0007669"/>
    <property type="project" value="TreeGrafter"/>
</dbReference>
<keyword evidence="2" id="KW-0645">Protease</keyword>
<comment type="caution">
    <text evidence="8">The sequence shown here is derived from an EMBL/GenBank/DDBJ whole genome shotgun (WGS) entry which is preliminary data.</text>
</comment>
<dbReference type="GO" id="GO:0004180">
    <property type="term" value="F:carboxypeptidase activity"/>
    <property type="evidence" value="ECO:0007669"/>
    <property type="project" value="UniProtKB-KW"/>
</dbReference>
<sequence>MNSWVVFSVIFVAGVAWTSAAAENKNVKLPLSISPLFGNLRAADTKPAASDYEKWFEQQQNPLDSSNKKTFKQRYFVNKQWKNSNNGNVHVLYVEGENTASADMVTDSTLPHLSLAKDLGATAWSLEHRCRGKSQPYKRTFAANYADALSTGHAIEDLAAFIKGQNKDSGESNPKWILVGKNYGAVLALWFRQKYPSLSVGVIADSASIVPAQDFYLYEKFVEEAYSNYSYECWHGIKFAALGVRNEIQYQAGVDRLNYEFKLQPNIDDNKVDYKSFQHLHHNIIQLFEVPIIYNKVNVGPFAKCCGIDDVCKIMQNETVSDIDRVYNLAKLLYTNTHGGYDAFPGLDNDYNGLVSVVNSSHYDDSNPDQATARSWLWQQCHEFGQWITTDFGRTLFSSTVPNDYFIGLCDDAFSTTLYGYNVDTLKNGIKNTTNWYWTSRTYNGTNAVIFNGGADPWTMLSINSTSDTSSAVVTIKDTGHGAVLQPPHDNDSNLLKWARKSVMSSKAKKWVSGKNNQAATDAAEKVEIPEQQQPNLLWEPEPVPSEKIQFPQLKNWVSTVEFRDEVEKDHPYVQQRRLERWENKQFGHFFKRTGFKEQNRKFMNKRFGHEKPAWNNTIKKHYLQTGYVTQDVDHFDPNVNIPFTQRFFKNDLFQRDRDCPRFLMMGGEAAINYMYVDDDMFQFYRWGKDFKAVLYALEHRFYGYSAPFDNSSVEVLRRFLTTEQVLADTAVFIQTMNKIENNTNPRWFIFGGSYPGSLVAAFRVRYPELSVGGIASSAPLQAKTDFYEYMQKVESDIRRFGPTNCPSSIRKFFGWIRRRMNTRPGRELVKEAFCISNRWDENYIDEQDAMFFLAQEVMSLDGVIQYDDEKHRYLNYMCSYYKRFDDALDVETQKRWRKDFQQIGMKQYRETGLLRHGLVKPDDRDDYYEGDSHNRIWHLPLKDRVTTAQFFVLFHLHLLEVFTRSLLLLNVPSVVYALEVREYIIRFFLAQKIMSLDGMIQYDDEKHRYLNYMCNYYKYFDDAWDVETQKRYRKEFQQIEMKQYKETGLMPVGLVKPDDRDDYYEGDSQFFLAQKTMSLDRVIQYDDEKHRYLNYMCNYYKYFDDAWDVETQKRYRKEFQQIEMKQYKETGLMPVGLVKPDDRDDYYEGDSHYDDDDDDSGVNRYSDSESGEPEVLCPDNCWYCGRVSYNRFLQSLQNAYRNCWGGSYCSDETRLWFWMTCTQWGYAESTNYGYNVFESALPINYILNLCADVFGEEYNRTRVDAGVKATNLAYGGSENYNGTNVVFVNGSEDPWSTLSVYKPLQPKNTTSILIDGTSHCVDMYREYDHDLQVLKDARKKIKKQLVKWVRKTNKNSQWQ</sequence>
<keyword evidence="8" id="KW-0121">Carboxypeptidase</keyword>
<dbReference type="InterPro" id="IPR042269">
    <property type="entry name" value="Ser_carbopepase_S28_SKS"/>
</dbReference>
<dbReference type="Gene3D" id="3.40.50.1820">
    <property type="entry name" value="alpha/beta hydrolase"/>
    <property type="match status" value="3"/>
</dbReference>
<evidence type="ECO:0000256" key="4">
    <source>
        <dbReference type="ARBA" id="ARBA00022801"/>
    </source>
</evidence>
<organism evidence="8 9">
    <name type="scientific">Ditylenchus destructor</name>
    <dbReference type="NCBI Taxonomy" id="166010"/>
    <lineage>
        <taxon>Eukaryota</taxon>
        <taxon>Metazoa</taxon>
        <taxon>Ecdysozoa</taxon>
        <taxon>Nematoda</taxon>
        <taxon>Chromadorea</taxon>
        <taxon>Rhabditida</taxon>
        <taxon>Tylenchina</taxon>
        <taxon>Tylenchomorpha</taxon>
        <taxon>Sphaerularioidea</taxon>
        <taxon>Anguinidae</taxon>
        <taxon>Anguininae</taxon>
        <taxon>Ditylenchus</taxon>
    </lineage>
</organism>
<proteinExistence type="inferred from homology"/>
<dbReference type="InterPro" id="IPR029058">
    <property type="entry name" value="AB_hydrolase_fold"/>
</dbReference>
<keyword evidence="4" id="KW-0378">Hydrolase</keyword>
<evidence type="ECO:0000313" key="8">
    <source>
        <dbReference type="EMBL" id="KAI1707771.1"/>
    </source>
</evidence>
<protein>
    <submittedName>
        <fullName evidence="8">Serine carboxypeptidase s28 domain-containing protein</fullName>
    </submittedName>
</protein>
<dbReference type="GO" id="GO:0070008">
    <property type="term" value="F:serine-type exopeptidase activity"/>
    <property type="evidence" value="ECO:0007669"/>
    <property type="project" value="InterPro"/>
</dbReference>
<feature type="signal peptide" evidence="7">
    <location>
        <begin position="1"/>
        <end position="22"/>
    </location>
</feature>
<evidence type="ECO:0000256" key="5">
    <source>
        <dbReference type="ARBA" id="ARBA00023180"/>
    </source>
</evidence>
<feature type="region of interest" description="Disordered" evidence="6">
    <location>
        <begin position="1147"/>
        <end position="1175"/>
    </location>
</feature>
<dbReference type="Pfam" id="PF05577">
    <property type="entry name" value="Peptidase_S28"/>
    <property type="match status" value="3"/>
</dbReference>
<gene>
    <name evidence="8" type="ORF">DdX_12329</name>
</gene>
<evidence type="ECO:0000256" key="7">
    <source>
        <dbReference type="SAM" id="SignalP"/>
    </source>
</evidence>
<dbReference type="Proteomes" id="UP001201812">
    <property type="component" value="Unassembled WGS sequence"/>
</dbReference>
<evidence type="ECO:0000256" key="1">
    <source>
        <dbReference type="ARBA" id="ARBA00011079"/>
    </source>
</evidence>
<name>A0AAD4R3N6_9BILA</name>
<keyword evidence="9" id="KW-1185">Reference proteome</keyword>
<evidence type="ECO:0000256" key="3">
    <source>
        <dbReference type="ARBA" id="ARBA00022729"/>
    </source>
</evidence>
<keyword evidence="5" id="KW-0325">Glycoprotein</keyword>
<dbReference type="SUPFAM" id="SSF53474">
    <property type="entry name" value="alpha/beta-Hydrolases"/>
    <property type="match status" value="2"/>
</dbReference>
<keyword evidence="3 7" id="KW-0732">Signal</keyword>
<dbReference type="PANTHER" id="PTHR11010">
    <property type="entry name" value="PROTEASE S28 PRO-X CARBOXYPEPTIDASE-RELATED"/>
    <property type="match status" value="1"/>
</dbReference>
<evidence type="ECO:0000313" key="9">
    <source>
        <dbReference type="Proteomes" id="UP001201812"/>
    </source>
</evidence>